<proteinExistence type="predicted"/>
<feature type="DNA-binding region" description="H-T-H motif" evidence="4">
    <location>
        <begin position="42"/>
        <end position="61"/>
    </location>
</feature>
<evidence type="ECO:0000313" key="6">
    <source>
        <dbReference type="EMBL" id="MFC4856021.1"/>
    </source>
</evidence>
<evidence type="ECO:0000256" key="4">
    <source>
        <dbReference type="PROSITE-ProRule" id="PRU00335"/>
    </source>
</evidence>
<comment type="caution">
    <text evidence="6">The sequence shown here is derived from an EMBL/GenBank/DDBJ whole genome shotgun (WGS) entry which is preliminary data.</text>
</comment>
<name>A0ABV9S8Y3_9PSEU</name>
<dbReference type="RefSeq" id="WP_378057984.1">
    <property type="nucleotide sequence ID" value="NZ_JBHSIS010000009.1"/>
</dbReference>
<evidence type="ECO:0000256" key="2">
    <source>
        <dbReference type="ARBA" id="ARBA00023125"/>
    </source>
</evidence>
<dbReference type="EMBL" id="JBHSIS010000009">
    <property type="protein sequence ID" value="MFC4856021.1"/>
    <property type="molecule type" value="Genomic_DNA"/>
</dbReference>
<organism evidence="6 7">
    <name type="scientific">Actinophytocola glycyrrhizae</name>
    <dbReference type="NCBI Taxonomy" id="2044873"/>
    <lineage>
        <taxon>Bacteria</taxon>
        <taxon>Bacillati</taxon>
        <taxon>Actinomycetota</taxon>
        <taxon>Actinomycetes</taxon>
        <taxon>Pseudonocardiales</taxon>
        <taxon>Pseudonocardiaceae</taxon>
    </lineage>
</organism>
<dbReference type="Proteomes" id="UP001595859">
    <property type="component" value="Unassembled WGS sequence"/>
</dbReference>
<dbReference type="PANTHER" id="PTHR30055">
    <property type="entry name" value="HTH-TYPE TRANSCRIPTIONAL REGULATOR RUTR"/>
    <property type="match status" value="1"/>
</dbReference>
<dbReference type="PROSITE" id="PS50977">
    <property type="entry name" value="HTH_TETR_2"/>
    <property type="match status" value="1"/>
</dbReference>
<dbReference type="PRINTS" id="PR00455">
    <property type="entry name" value="HTHTETR"/>
</dbReference>
<dbReference type="InterPro" id="IPR050109">
    <property type="entry name" value="HTH-type_TetR-like_transc_reg"/>
</dbReference>
<evidence type="ECO:0000256" key="1">
    <source>
        <dbReference type="ARBA" id="ARBA00023015"/>
    </source>
</evidence>
<reference evidence="7" key="1">
    <citation type="journal article" date="2019" name="Int. J. Syst. Evol. Microbiol.">
        <title>The Global Catalogue of Microorganisms (GCM) 10K type strain sequencing project: providing services to taxonomists for standard genome sequencing and annotation.</title>
        <authorList>
            <consortium name="The Broad Institute Genomics Platform"/>
            <consortium name="The Broad Institute Genome Sequencing Center for Infectious Disease"/>
            <person name="Wu L."/>
            <person name="Ma J."/>
        </authorList>
    </citation>
    <scope>NUCLEOTIDE SEQUENCE [LARGE SCALE GENOMIC DNA]</scope>
    <source>
        <strain evidence="7">ZS-22-S1</strain>
    </source>
</reference>
<dbReference type="InterPro" id="IPR009057">
    <property type="entry name" value="Homeodomain-like_sf"/>
</dbReference>
<feature type="domain" description="HTH tetR-type" evidence="5">
    <location>
        <begin position="19"/>
        <end position="64"/>
    </location>
</feature>
<keyword evidence="7" id="KW-1185">Reference proteome</keyword>
<dbReference type="InterPro" id="IPR001647">
    <property type="entry name" value="HTH_TetR"/>
</dbReference>
<keyword evidence="2 4" id="KW-0238">DNA-binding</keyword>
<keyword evidence="1" id="KW-0805">Transcription regulation</keyword>
<evidence type="ECO:0000313" key="7">
    <source>
        <dbReference type="Proteomes" id="UP001595859"/>
    </source>
</evidence>
<gene>
    <name evidence="6" type="ORF">ACFPCV_21150</name>
</gene>
<sequence>MPDPVRAGRRRSAAPSKGDLRELRILEVLGDLLAVRSFDSLTTGDIAERAGLSRASVYFYFSSK</sequence>
<accession>A0ABV9S8Y3</accession>
<evidence type="ECO:0000256" key="3">
    <source>
        <dbReference type="ARBA" id="ARBA00023163"/>
    </source>
</evidence>
<dbReference type="SUPFAM" id="SSF46689">
    <property type="entry name" value="Homeodomain-like"/>
    <property type="match status" value="1"/>
</dbReference>
<evidence type="ECO:0000259" key="5">
    <source>
        <dbReference type="PROSITE" id="PS50977"/>
    </source>
</evidence>
<dbReference type="Pfam" id="PF00440">
    <property type="entry name" value="TetR_N"/>
    <property type="match status" value="1"/>
</dbReference>
<protein>
    <submittedName>
        <fullName evidence="6">Helix-turn-helix domain-containing protein</fullName>
    </submittedName>
</protein>
<keyword evidence="3" id="KW-0804">Transcription</keyword>
<dbReference type="PANTHER" id="PTHR30055:SF234">
    <property type="entry name" value="HTH-TYPE TRANSCRIPTIONAL REGULATOR BETI"/>
    <property type="match status" value="1"/>
</dbReference>
<dbReference type="Gene3D" id="1.10.10.60">
    <property type="entry name" value="Homeodomain-like"/>
    <property type="match status" value="1"/>
</dbReference>